<dbReference type="STRING" id="76021.BS329_20435"/>
<evidence type="ECO:0000313" key="5">
    <source>
        <dbReference type="Proteomes" id="UP000187486"/>
    </source>
</evidence>
<dbReference type="AlphaFoldDB" id="A0A1R0KQV1"/>
<dbReference type="InterPro" id="IPR000792">
    <property type="entry name" value="Tscrpt_reg_LuxR_C"/>
</dbReference>
<dbReference type="EMBL" id="MQUQ01000011">
    <property type="protein sequence ID" value="OLZ50003.1"/>
    <property type="molecule type" value="Genomic_DNA"/>
</dbReference>
<dbReference type="InterPro" id="IPR027417">
    <property type="entry name" value="P-loop_NTPase"/>
</dbReference>
<dbReference type="PRINTS" id="PR00038">
    <property type="entry name" value="HTHLUXR"/>
</dbReference>
<evidence type="ECO:0000256" key="1">
    <source>
        <dbReference type="ARBA" id="ARBA00022741"/>
    </source>
</evidence>
<dbReference type="PANTHER" id="PTHR16305:SF35">
    <property type="entry name" value="TRANSCRIPTIONAL ACTIVATOR DOMAIN"/>
    <property type="match status" value="1"/>
</dbReference>
<name>A0A1R0KQV1_9PSEU</name>
<dbReference type="Pfam" id="PF00196">
    <property type="entry name" value="GerE"/>
    <property type="match status" value="1"/>
</dbReference>
<keyword evidence="5" id="KW-1185">Reference proteome</keyword>
<keyword evidence="2" id="KW-0067">ATP-binding</keyword>
<dbReference type="SMART" id="SM00421">
    <property type="entry name" value="HTH_LUXR"/>
    <property type="match status" value="1"/>
</dbReference>
<feature type="domain" description="HTH luxR-type" evidence="3">
    <location>
        <begin position="847"/>
        <end position="912"/>
    </location>
</feature>
<dbReference type="GO" id="GO:0006355">
    <property type="term" value="P:regulation of DNA-templated transcription"/>
    <property type="evidence" value="ECO:0007669"/>
    <property type="project" value="InterPro"/>
</dbReference>
<evidence type="ECO:0000259" key="3">
    <source>
        <dbReference type="PROSITE" id="PS50043"/>
    </source>
</evidence>
<dbReference type="InterPro" id="IPR036388">
    <property type="entry name" value="WH-like_DNA-bd_sf"/>
</dbReference>
<reference evidence="4 5" key="1">
    <citation type="submission" date="2016-01" db="EMBL/GenBank/DDBJ databases">
        <title>Amycolatopsis coloradensis genome sequencing and assembly.</title>
        <authorList>
            <person name="Mayilraj S."/>
        </authorList>
    </citation>
    <scope>NUCLEOTIDE SEQUENCE [LARGE SCALE GENOMIC DNA]</scope>
    <source>
        <strain evidence="4 5">DSM 44225</strain>
    </source>
</reference>
<dbReference type="GO" id="GO:0005524">
    <property type="term" value="F:ATP binding"/>
    <property type="evidence" value="ECO:0007669"/>
    <property type="project" value="UniProtKB-KW"/>
</dbReference>
<dbReference type="SUPFAM" id="SSF46894">
    <property type="entry name" value="C-terminal effector domain of the bipartite response regulators"/>
    <property type="match status" value="1"/>
</dbReference>
<proteinExistence type="predicted"/>
<dbReference type="OrthoDB" id="3178131at2"/>
<organism evidence="4 5">
    <name type="scientific">Amycolatopsis coloradensis</name>
    <dbReference type="NCBI Taxonomy" id="76021"/>
    <lineage>
        <taxon>Bacteria</taxon>
        <taxon>Bacillati</taxon>
        <taxon>Actinomycetota</taxon>
        <taxon>Actinomycetes</taxon>
        <taxon>Pseudonocardiales</taxon>
        <taxon>Pseudonocardiaceae</taxon>
        <taxon>Amycolatopsis</taxon>
    </lineage>
</organism>
<dbReference type="InterPro" id="IPR041664">
    <property type="entry name" value="AAA_16"/>
</dbReference>
<dbReference type="SUPFAM" id="SSF52540">
    <property type="entry name" value="P-loop containing nucleoside triphosphate hydrolases"/>
    <property type="match status" value="1"/>
</dbReference>
<dbReference type="PROSITE" id="PS50043">
    <property type="entry name" value="HTH_LUXR_2"/>
    <property type="match status" value="1"/>
</dbReference>
<dbReference type="CDD" id="cd06170">
    <property type="entry name" value="LuxR_C_like"/>
    <property type="match status" value="1"/>
</dbReference>
<dbReference type="InterPro" id="IPR016032">
    <property type="entry name" value="Sig_transdc_resp-reg_C-effctor"/>
</dbReference>
<gene>
    <name evidence="4" type="ORF">BS329_20435</name>
</gene>
<accession>A0A1R0KQV1</accession>
<dbReference type="GO" id="GO:0004016">
    <property type="term" value="F:adenylate cyclase activity"/>
    <property type="evidence" value="ECO:0007669"/>
    <property type="project" value="TreeGrafter"/>
</dbReference>
<dbReference type="RefSeq" id="WP_076162854.1">
    <property type="nucleotide sequence ID" value="NZ_MQUQ01000011.1"/>
</dbReference>
<comment type="caution">
    <text evidence="4">The sequence shown here is derived from an EMBL/GenBank/DDBJ whole genome shotgun (WGS) entry which is preliminary data.</text>
</comment>
<protein>
    <recommendedName>
        <fullName evidence="3">HTH luxR-type domain-containing protein</fullName>
    </recommendedName>
</protein>
<dbReference type="PANTHER" id="PTHR16305">
    <property type="entry name" value="TESTICULAR SOLUBLE ADENYLYL CYCLASE"/>
    <property type="match status" value="1"/>
</dbReference>
<dbReference type="Gene3D" id="1.10.10.10">
    <property type="entry name" value="Winged helix-like DNA-binding domain superfamily/Winged helix DNA-binding domain"/>
    <property type="match status" value="1"/>
</dbReference>
<sequence>MLLERETELSQVSEALRHARAGRGSLLVVGGPVGNGKSAFLDALPPLATEHGARVLRASGAVSEQRFPFGVVRQLLDPAKPQGLSGRPPSVKDRIGAMPCERPEIPDPVELTSDRQPLLVLVDNVHAADQPSQRWLGQLARRLDGTRAVLVVTVRDGDPQTELPLARAVTDLATGWLRPSGLSVPACRLLVEAHFDGPVQEEFVLACHEASGGNPMVLKATLLAAAAAGHRPVAEEAARIRALRPPALSHRFLSCLQTYPEHVRRLCQAVLVLGQDADPELLDRLCDLDPAGRTEAIRLLRRAGLLTDEPRLRFSHHAVGAAVEHSASVAEVERLHTKVAALLYQGGHPAERVAAHLLAVTAPQEDWTTDVLRSAADSALRRGDPESAARYLRRALLACGPEGPGRAELLMGLANAEQGFDTGAAMRHALQATHLLDTPAGRARAAASIGLLALGRTSSRTVEQVRRIAGEHGEPERLRGADREAALRLEARLRHASQFDPGRLDEAVDRLGEFGDRPPMDTRSGRELTATLLYAGMLTGRLTAVEVARLGTRILDREPASPDHAHTATPLVVTALLAADRAPAVCSWLELSVSESGKQQAPVSRAIACAELARAMCGLGRVAAAVPLITEALELLDPEWIGGDLLLVGVLASIIHESAVPDPELIGRISTMYFPADNDPHTALTKSLAAGAQAAGQGNSTEAIRHLRDCGRMVERLGWRNPAVLPWRSWAAAHHLKLGQTGDASELIDEELVLAERWGAPTAIGRALRIRGGMESGETGVKLLREAVEVLGGSPNALELARACLSLGNRLRADGQADAAELLRRGNLLAAECGATLLPEQGSQAGPATDSRPLTGAEHRVAVLAVTGRTNQDIAEVLGVRSRTVEKHLTRVYRKLGVSGRSGLDDALRALAPDVNAV</sequence>
<dbReference type="GO" id="GO:0003677">
    <property type="term" value="F:DNA binding"/>
    <property type="evidence" value="ECO:0007669"/>
    <property type="project" value="InterPro"/>
</dbReference>
<dbReference type="Proteomes" id="UP000187486">
    <property type="component" value="Unassembled WGS sequence"/>
</dbReference>
<dbReference type="Pfam" id="PF13191">
    <property type="entry name" value="AAA_16"/>
    <property type="match status" value="1"/>
</dbReference>
<evidence type="ECO:0000313" key="4">
    <source>
        <dbReference type="EMBL" id="OLZ50003.1"/>
    </source>
</evidence>
<evidence type="ECO:0000256" key="2">
    <source>
        <dbReference type="ARBA" id="ARBA00022840"/>
    </source>
</evidence>
<dbReference type="PROSITE" id="PS00622">
    <property type="entry name" value="HTH_LUXR_1"/>
    <property type="match status" value="1"/>
</dbReference>
<dbReference type="GO" id="GO:0005737">
    <property type="term" value="C:cytoplasm"/>
    <property type="evidence" value="ECO:0007669"/>
    <property type="project" value="TreeGrafter"/>
</dbReference>
<keyword evidence="1" id="KW-0547">Nucleotide-binding</keyword>